<evidence type="ECO:0000313" key="4">
    <source>
        <dbReference type="EMBL" id="KAF6143961.1"/>
    </source>
</evidence>
<gene>
    <name evidence="4" type="ORF">GIB67_017569</name>
</gene>
<dbReference type="SMART" id="SM00116">
    <property type="entry name" value="CBS"/>
    <property type="match status" value="2"/>
</dbReference>
<keyword evidence="5" id="KW-1185">Reference proteome</keyword>
<organism evidence="4 5">
    <name type="scientific">Kingdonia uniflora</name>
    <dbReference type="NCBI Taxonomy" id="39325"/>
    <lineage>
        <taxon>Eukaryota</taxon>
        <taxon>Viridiplantae</taxon>
        <taxon>Streptophyta</taxon>
        <taxon>Embryophyta</taxon>
        <taxon>Tracheophyta</taxon>
        <taxon>Spermatophyta</taxon>
        <taxon>Magnoliopsida</taxon>
        <taxon>Ranunculales</taxon>
        <taxon>Circaeasteraceae</taxon>
        <taxon>Kingdonia</taxon>
    </lineage>
</organism>
<protein>
    <recommendedName>
        <fullName evidence="3">CBS domain-containing protein</fullName>
    </recommendedName>
</protein>
<dbReference type="InterPro" id="IPR000644">
    <property type="entry name" value="CBS_dom"/>
</dbReference>
<evidence type="ECO:0000256" key="1">
    <source>
        <dbReference type="ARBA" id="ARBA00022737"/>
    </source>
</evidence>
<dbReference type="PROSITE" id="PS51371">
    <property type="entry name" value="CBS"/>
    <property type="match status" value="2"/>
</dbReference>
<dbReference type="PANTHER" id="PTHR48108:SF6">
    <property type="entry name" value="CBS DOMAIN-CONTAINING PROTEIN CBSX1, CHLOROPLASTIC"/>
    <property type="match status" value="1"/>
</dbReference>
<evidence type="ECO:0000259" key="3">
    <source>
        <dbReference type="PROSITE" id="PS51371"/>
    </source>
</evidence>
<feature type="domain" description="CBS" evidence="3">
    <location>
        <begin position="241"/>
        <end position="298"/>
    </location>
</feature>
<dbReference type="Proteomes" id="UP000541444">
    <property type="component" value="Unassembled WGS sequence"/>
</dbReference>
<dbReference type="SUPFAM" id="SSF54631">
    <property type="entry name" value="CBS-domain pair"/>
    <property type="match status" value="1"/>
</dbReference>
<sequence length="302" mass="33548">MESIVASNPRLCCCTSSSALIPHRFFISPPLLPRSKQLHLLSLTTKFPRAVAVAGTHPLASNSVPPKDGVVYTVGDFMTRKEFLQVVKPTTTVDEALEILVENRITGFPVIDDNWKLVGLVSDYDLLALDSISVVWSKLQQGILPEDAMNSLPDQQLLVTVRNFVAELREDRRIADQMLGKPTGGSLDELYGQRLFGWRVVWYGKCFIQTDISNTVNSSQTFNEIQKLLSKTNGKAISDVMTPAPLVVRETTNLEDAARLLLETKYRRLPVVDSGGKLVGIITRGNVVRAALQIKREIENME</sequence>
<dbReference type="PANTHER" id="PTHR48108">
    <property type="entry name" value="CBS DOMAIN-CONTAINING PROTEIN CBSX2, CHLOROPLASTIC"/>
    <property type="match status" value="1"/>
</dbReference>
<accession>A0A7J7LMR4</accession>
<dbReference type="Pfam" id="PF00571">
    <property type="entry name" value="CBS"/>
    <property type="match status" value="2"/>
</dbReference>
<dbReference type="EMBL" id="JACGCM010002156">
    <property type="protein sequence ID" value="KAF6143961.1"/>
    <property type="molecule type" value="Genomic_DNA"/>
</dbReference>
<dbReference type="AlphaFoldDB" id="A0A7J7LMR4"/>
<proteinExistence type="predicted"/>
<feature type="domain" description="CBS" evidence="3">
    <location>
        <begin position="78"/>
        <end position="139"/>
    </location>
</feature>
<evidence type="ECO:0000313" key="5">
    <source>
        <dbReference type="Proteomes" id="UP000541444"/>
    </source>
</evidence>
<dbReference type="Gene3D" id="3.10.580.10">
    <property type="entry name" value="CBS-domain"/>
    <property type="match status" value="2"/>
</dbReference>
<keyword evidence="1" id="KW-0677">Repeat</keyword>
<comment type="caution">
    <text evidence="4">The sequence shown here is derived from an EMBL/GenBank/DDBJ whole genome shotgun (WGS) entry which is preliminary data.</text>
</comment>
<dbReference type="InterPro" id="IPR046342">
    <property type="entry name" value="CBS_dom_sf"/>
</dbReference>
<keyword evidence="2" id="KW-0129">CBS domain</keyword>
<evidence type="ECO:0000256" key="2">
    <source>
        <dbReference type="PROSITE-ProRule" id="PRU00703"/>
    </source>
</evidence>
<dbReference type="InterPro" id="IPR051462">
    <property type="entry name" value="CBS_domain-containing"/>
</dbReference>
<name>A0A7J7LMR4_9MAGN</name>
<dbReference type="OrthoDB" id="418595at2759"/>
<reference evidence="4 5" key="1">
    <citation type="journal article" date="2020" name="IScience">
        <title>Genome Sequencing of the Endangered Kingdonia uniflora (Circaeasteraceae, Ranunculales) Reveals Potential Mechanisms of Evolutionary Specialization.</title>
        <authorList>
            <person name="Sun Y."/>
            <person name="Deng T."/>
            <person name="Zhang A."/>
            <person name="Moore M.J."/>
            <person name="Landis J.B."/>
            <person name="Lin N."/>
            <person name="Zhang H."/>
            <person name="Zhang X."/>
            <person name="Huang J."/>
            <person name="Zhang X."/>
            <person name="Sun H."/>
            <person name="Wang H."/>
        </authorList>
    </citation>
    <scope>NUCLEOTIDE SEQUENCE [LARGE SCALE GENOMIC DNA]</scope>
    <source>
        <strain evidence="4">TB1705</strain>
        <tissue evidence="4">Leaf</tissue>
    </source>
</reference>